<protein>
    <submittedName>
        <fullName evidence="1">Uncharacterized protein</fullName>
    </submittedName>
</protein>
<gene>
    <name evidence="1" type="ORF">MARPO_0038s0039</name>
</gene>
<sequence>MTSCISLSKQGLPERQVRLARYGVTRKSWSRRDREKTIFTAATITTNSGACTHMDSDRHAKLMIQRRYLGQEGINFTGPGIETVTKRNTRYRQSPRFCRG</sequence>
<dbReference type="Gramene" id="Mp6g18290.1">
    <property type="protein sequence ID" value="Mp6g18290.1.cds1"/>
    <property type="gene ID" value="Mp6g18290"/>
</dbReference>
<dbReference type="EMBL" id="KZ772710">
    <property type="protein sequence ID" value="PTQ40684.1"/>
    <property type="molecule type" value="Genomic_DNA"/>
</dbReference>
<evidence type="ECO:0000313" key="1">
    <source>
        <dbReference type="EMBL" id="PTQ40684.1"/>
    </source>
</evidence>
<dbReference type="AlphaFoldDB" id="A0A2R6X3J7"/>
<evidence type="ECO:0000313" key="2">
    <source>
        <dbReference type="Proteomes" id="UP000244005"/>
    </source>
</evidence>
<proteinExistence type="predicted"/>
<keyword evidence="2" id="KW-1185">Reference proteome</keyword>
<organism evidence="1 2">
    <name type="scientific">Marchantia polymorpha</name>
    <name type="common">Common liverwort</name>
    <name type="synonym">Marchantia aquatica</name>
    <dbReference type="NCBI Taxonomy" id="3197"/>
    <lineage>
        <taxon>Eukaryota</taxon>
        <taxon>Viridiplantae</taxon>
        <taxon>Streptophyta</taxon>
        <taxon>Embryophyta</taxon>
        <taxon>Marchantiophyta</taxon>
        <taxon>Marchantiopsida</taxon>
        <taxon>Marchantiidae</taxon>
        <taxon>Marchantiales</taxon>
        <taxon>Marchantiaceae</taxon>
        <taxon>Marchantia</taxon>
    </lineage>
</organism>
<dbReference type="Proteomes" id="UP000244005">
    <property type="component" value="Unassembled WGS sequence"/>
</dbReference>
<reference evidence="2" key="1">
    <citation type="journal article" date="2017" name="Cell">
        <title>Insights into land plant evolution garnered from the Marchantia polymorpha genome.</title>
        <authorList>
            <person name="Bowman J.L."/>
            <person name="Kohchi T."/>
            <person name="Yamato K.T."/>
            <person name="Jenkins J."/>
            <person name="Shu S."/>
            <person name="Ishizaki K."/>
            <person name="Yamaoka S."/>
            <person name="Nishihama R."/>
            <person name="Nakamura Y."/>
            <person name="Berger F."/>
            <person name="Adam C."/>
            <person name="Aki S.S."/>
            <person name="Althoff F."/>
            <person name="Araki T."/>
            <person name="Arteaga-Vazquez M.A."/>
            <person name="Balasubrmanian S."/>
            <person name="Barry K."/>
            <person name="Bauer D."/>
            <person name="Boehm C.R."/>
            <person name="Briginshaw L."/>
            <person name="Caballero-Perez J."/>
            <person name="Catarino B."/>
            <person name="Chen F."/>
            <person name="Chiyoda S."/>
            <person name="Chovatia M."/>
            <person name="Davies K.M."/>
            <person name="Delmans M."/>
            <person name="Demura T."/>
            <person name="Dierschke T."/>
            <person name="Dolan L."/>
            <person name="Dorantes-Acosta A.E."/>
            <person name="Eklund D.M."/>
            <person name="Florent S.N."/>
            <person name="Flores-Sandoval E."/>
            <person name="Fujiyama A."/>
            <person name="Fukuzawa H."/>
            <person name="Galik B."/>
            <person name="Grimanelli D."/>
            <person name="Grimwood J."/>
            <person name="Grossniklaus U."/>
            <person name="Hamada T."/>
            <person name="Haseloff J."/>
            <person name="Hetherington A.J."/>
            <person name="Higo A."/>
            <person name="Hirakawa Y."/>
            <person name="Hundley H.N."/>
            <person name="Ikeda Y."/>
            <person name="Inoue K."/>
            <person name="Inoue S.I."/>
            <person name="Ishida S."/>
            <person name="Jia Q."/>
            <person name="Kakita M."/>
            <person name="Kanazawa T."/>
            <person name="Kawai Y."/>
            <person name="Kawashima T."/>
            <person name="Kennedy M."/>
            <person name="Kinose K."/>
            <person name="Kinoshita T."/>
            <person name="Kohara Y."/>
            <person name="Koide E."/>
            <person name="Komatsu K."/>
            <person name="Kopischke S."/>
            <person name="Kubo M."/>
            <person name="Kyozuka J."/>
            <person name="Lagercrantz U."/>
            <person name="Lin S.S."/>
            <person name="Lindquist E."/>
            <person name="Lipzen A.M."/>
            <person name="Lu C.W."/>
            <person name="De Luna E."/>
            <person name="Martienssen R.A."/>
            <person name="Minamino N."/>
            <person name="Mizutani M."/>
            <person name="Mizutani M."/>
            <person name="Mochizuki N."/>
            <person name="Monte I."/>
            <person name="Mosher R."/>
            <person name="Nagasaki H."/>
            <person name="Nakagami H."/>
            <person name="Naramoto S."/>
            <person name="Nishitani K."/>
            <person name="Ohtani M."/>
            <person name="Okamoto T."/>
            <person name="Okumura M."/>
            <person name="Phillips J."/>
            <person name="Pollak B."/>
            <person name="Reinders A."/>
            <person name="Rovekamp M."/>
            <person name="Sano R."/>
            <person name="Sawa S."/>
            <person name="Schmid M.W."/>
            <person name="Shirakawa M."/>
            <person name="Solano R."/>
            <person name="Spunde A."/>
            <person name="Suetsugu N."/>
            <person name="Sugano S."/>
            <person name="Sugiyama A."/>
            <person name="Sun R."/>
            <person name="Suzuki Y."/>
            <person name="Takenaka M."/>
            <person name="Takezawa D."/>
            <person name="Tomogane H."/>
            <person name="Tsuzuki M."/>
            <person name="Ueda T."/>
            <person name="Umeda M."/>
            <person name="Ward J.M."/>
            <person name="Watanabe Y."/>
            <person name="Yazaki K."/>
            <person name="Yokoyama R."/>
            <person name="Yoshitake Y."/>
            <person name="Yotsui I."/>
            <person name="Zachgo S."/>
            <person name="Schmutz J."/>
        </authorList>
    </citation>
    <scope>NUCLEOTIDE SEQUENCE [LARGE SCALE GENOMIC DNA]</scope>
    <source>
        <strain evidence="2">Tak-1</strain>
    </source>
</reference>
<accession>A0A2R6X3J7</accession>
<name>A0A2R6X3J7_MARPO</name>